<keyword evidence="2" id="KW-1133">Transmembrane helix</keyword>
<keyword evidence="2" id="KW-0812">Transmembrane</keyword>
<protein>
    <submittedName>
        <fullName evidence="3">Uncharacterized protein</fullName>
    </submittedName>
</protein>
<keyword evidence="2" id="KW-0472">Membrane</keyword>
<feature type="transmembrane region" description="Helical" evidence="2">
    <location>
        <begin position="12"/>
        <end position="31"/>
    </location>
</feature>
<dbReference type="PANTHER" id="PTHR38355:SF1">
    <property type="entry name" value="OS06G0149500 PROTEIN"/>
    <property type="match status" value="1"/>
</dbReference>
<accession>A0AAV3RJN7</accession>
<keyword evidence="4" id="KW-1185">Reference proteome</keyword>
<evidence type="ECO:0000256" key="1">
    <source>
        <dbReference type="SAM" id="MobiDB-lite"/>
    </source>
</evidence>
<comment type="caution">
    <text evidence="3">The sequence shown here is derived from an EMBL/GenBank/DDBJ whole genome shotgun (WGS) entry which is preliminary data.</text>
</comment>
<sequence>MERAVETLNKLANNTTFLNVFLMGIFGTLSFRSMQQQNQIFALEAEKDSILKTNKTIKKTIWDWKHQLFTEAESNPQNALVPLSTLRAIYGEATPVGSDAGNKTQKGDGKSPPPKWII</sequence>
<dbReference type="PANTHER" id="PTHR38355">
    <property type="entry name" value="OS06G0149500 PROTEIN"/>
    <property type="match status" value="1"/>
</dbReference>
<dbReference type="EMBL" id="BAABME010010235">
    <property type="protein sequence ID" value="GAA0176630.1"/>
    <property type="molecule type" value="Genomic_DNA"/>
</dbReference>
<dbReference type="AlphaFoldDB" id="A0AAV3RJN7"/>
<organism evidence="3 4">
    <name type="scientific">Lithospermum erythrorhizon</name>
    <name type="common">Purple gromwell</name>
    <name type="synonym">Lithospermum officinale var. erythrorhizon</name>
    <dbReference type="NCBI Taxonomy" id="34254"/>
    <lineage>
        <taxon>Eukaryota</taxon>
        <taxon>Viridiplantae</taxon>
        <taxon>Streptophyta</taxon>
        <taxon>Embryophyta</taxon>
        <taxon>Tracheophyta</taxon>
        <taxon>Spermatophyta</taxon>
        <taxon>Magnoliopsida</taxon>
        <taxon>eudicotyledons</taxon>
        <taxon>Gunneridae</taxon>
        <taxon>Pentapetalae</taxon>
        <taxon>asterids</taxon>
        <taxon>lamiids</taxon>
        <taxon>Boraginales</taxon>
        <taxon>Boraginaceae</taxon>
        <taxon>Boraginoideae</taxon>
        <taxon>Lithospermeae</taxon>
        <taxon>Lithospermum</taxon>
    </lineage>
</organism>
<proteinExistence type="predicted"/>
<name>A0AAV3RJN7_LITER</name>
<evidence type="ECO:0000256" key="2">
    <source>
        <dbReference type="SAM" id="Phobius"/>
    </source>
</evidence>
<dbReference type="Proteomes" id="UP001454036">
    <property type="component" value="Unassembled WGS sequence"/>
</dbReference>
<evidence type="ECO:0000313" key="3">
    <source>
        <dbReference type="EMBL" id="GAA0176630.1"/>
    </source>
</evidence>
<feature type="region of interest" description="Disordered" evidence="1">
    <location>
        <begin position="94"/>
        <end position="118"/>
    </location>
</feature>
<evidence type="ECO:0000313" key="4">
    <source>
        <dbReference type="Proteomes" id="UP001454036"/>
    </source>
</evidence>
<reference evidence="3 4" key="1">
    <citation type="submission" date="2024-01" db="EMBL/GenBank/DDBJ databases">
        <title>The complete chloroplast genome sequence of Lithospermum erythrorhizon: insights into the phylogenetic relationship among Boraginaceae species and the maternal lineages of purple gromwells.</title>
        <authorList>
            <person name="Okada T."/>
            <person name="Watanabe K."/>
        </authorList>
    </citation>
    <scope>NUCLEOTIDE SEQUENCE [LARGE SCALE GENOMIC DNA]</scope>
</reference>
<dbReference type="GO" id="GO:0005739">
    <property type="term" value="C:mitochondrion"/>
    <property type="evidence" value="ECO:0007669"/>
    <property type="project" value="TreeGrafter"/>
</dbReference>
<gene>
    <name evidence="3" type="ORF">LIER_29574</name>
</gene>